<comment type="caution">
    <text evidence="2">The sequence shown here is derived from an EMBL/GenBank/DDBJ whole genome shotgun (WGS) entry which is preliminary data.</text>
</comment>
<reference evidence="3" key="1">
    <citation type="journal article" date="2019" name="Int. J. Syst. Evol. Microbiol.">
        <title>The Global Catalogue of Microorganisms (GCM) 10K type strain sequencing project: providing services to taxonomists for standard genome sequencing and annotation.</title>
        <authorList>
            <consortium name="The Broad Institute Genomics Platform"/>
            <consortium name="The Broad Institute Genome Sequencing Center for Infectious Disease"/>
            <person name="Wu L."/>
            <person name="Ma J."/>
        </authorList>
    </citation>
    <scope>NUCLEOTIDE SEQUENCE [LARGE SCALE GENOMIC DNA]</scope>
    <source>
        <strain evidence="3">JCM 11136</strain>
    </source>
</reference>
<evidence type="ECO:0000256" key="1">
    <source>
        <dbReference type="SAM" id="SignalP"/>
    </source>
</evidence>
<dbReference type="Gene3D" id="2.80.10.50">
    <property type="match status" value="1"/>
</dbReference>
<keyword evidence="1" id="KW-0732">Signal</keyword>
<dbReference type="InterPro" id="IPR008999">
    <property type="entry name" value="Actin-crosslinking"/>
</dbReference>
<dbReference type="RefSeq" id="WP_343952556.1">
    <property type="nucleotide sequence ID" value="NZ_BAAAHQ010000026.1"/>
</dbReference>
<evidence type="ECO:0008006" key="4">
    <source>
        <dbReference type="Google" id="ProtNLM"/>
    </source>
</evidence>
<dbReference type="Proteomes" id="UP001501578">
    <property type="component" value="Unassembled WGS sequence"/>
</dbReference>
<proteinExistence type="predicted"/>
<organism evidence="2 3">
    <name type="scientific">Nonomuraea longicatena</name>
    <dbReference type="NCBI Taxonomy" id="83682"/>
    <lineage>
        <taxon>Bacteria</taxon>
        <taxon>Bacillati</taxon>
        <taxon>Actinomycetota</taxon>
        <taxon>Actinomycetes</taxon>
        <taxon>Streptosporangiales</taxon>
        <taxon>Streptosporangiaceae</taxon>
        <taxon>Nonomuraea</taxon>
    </lineage>
</organism>
<dbReference type="CDD" id="cd00257">
    <property type="entry name" value="beta-trefoil_FSCN-like"/>
    <property type="match status" value="1"/>
</dbReference>
<sequence length="194" mass="21226">MMRRTLVVLTAGLTLLAGMSSAGPAFADDAPVTSRKELLAKAQPGSRSPGNANSVEAAGVSCLDINLRSRVTGKLVSVRLNNNNRLYATSEERGSWEKLWWCTDNAGNDSFWSAAAGRFVSNRLNNGNLMQAYSSSYNSWENFTMRGADNGLYWCISSRASSTYASTRDDEGDVLRANRSACNSWEQYSLHYAP</sequence>
<protein>
    <recommendedName>
        <fullName evidence="4">Secreted protein</fullName>
    </recommendedName>
</protein>
<evidence type="ECO:0000313" key="2">
    <source>
        <dbReference type="EMBL" id="GAA0940042.1"/>
    </source>
</evidence>
<feature type="signal peptide" evidence="1">
    <location>
        <begin position="1"/>
        <end position="27"/>
    </location>
</feature>
<accession>A0ABP4AUH7</accession>
<evidence type="ECO:0000313" key="3">
    <source>
        <dbReference type="Proteomes" id="UP001501578"/>
    </source>
</evidence>
<dbReference type="EMBL" id="BAAAHQ010000026">
    <property type="protein sequence ID" value="GAA0940042.1"/>
    <property type="molecule type" value="Genomic_DNA"/>
</dbReference>
<gene>
    <name evidence="2" type="ORF">GCM10009560_51140</name>
</gene>
<name>A0ABP4AUH7_9ACTN</name>
<dbReference type="SUPFAM" id="SSF50405">
    <property type="entry name" value="Actin-crosslinking proteins"/>
    <property type="match status" value="1"/>
</dbReference>
<feature type="chain" id="PRO_5045085197" description="Secreted protein" evidence="1">
    <location>
        <begin position="28"/>
        <end position="194"/>
    </location>
</feature>
<keyword evidence="3" id="KW-1185">Reference proteome</keyword>